<proteinExistence type="predicted"/>
<dbReference type="Proteomes" id="UP001496674">
    <property type="component" value="Chromosome"/>
</dbReference>
<sequence>MKKRKSLFKYMFFTCIILQLLGCEDYGEGYRIKKDGVYRYSWNPVVSSEPREWLIKGADPKTFQICDKSDCGKDKNHVYYKDNIIFDADPKTFESIDWLYGKDSKHVFYYEAYARSDSLISGIVSGANPDSFHKNKDDNYTDGKDVYYKNFPFHVYDIKTFVRVDHFGFVRKDKKYYYLISLSGLKDTAPMRYPLADYKTFHVLKEGNSVLESPYMADKEKVYYDSLVVEEADVKSFVALNYNYGKDRHRIYYNHKPLVKADFKTFRVDCLDSAHDAKHVYKRDRIVK</sequence>
<gene>
    <name evidence="1" type="ORF">BSYN_12000</name>
</gene>
<accession>A0ABN6ZA37</accession>
<protein>
    <recommendedName>
        <fullName evidence="3">DKNYY family protein</fullName>
    </recommendedName>
</protein>
<dbReference type="Pfam" id="PF13644">
    <property type="entry name" value="DKNYY"/>
    <property type="match status" value="2"/>
</dbReference>
<dbReference type="InterPro" id="IPR027375">
    <property type="entry name" value="DKNYY"/>
</dbReference>
<evidence type="ECO:0000313" key="1">
    <source>
        <dbReference type="EMBL" id="BEG98935.1"/>
    </source>
</evidence>
<keyword evidence="2" id="KW-1185">Reference proteome</keyword>
<evidence type="ECO:0000313" key="2">
    <source>
        <dbReference type="Proteomes" id="UP001496674"/>
    </source>
</evidence>
<dbReference type="EMBL" id="AP028055">
    <property type="protein sequence ID" value="BEG98935.1"/>
    <property type="molecule type" value="Genomic_DNA"/>
</dbReference>
<dbReference type="RefSeq" id="WP_353334139.1">
    <property type="nucleotide sequence ID" value="NZ_AP028055.1"/>
</dbReference>
<name>A0ABN6ZA37_9BACE</name>
<evidence type="ECO:0008006" key="3">
    <source>
        <dbReference type="Google" id="ProtNLM"/>
    </source>
</evidence>
<reference evidence="1 2" key="1">
    <citation type="submission" date="2023-04" db="EMBL/GenBank/DDBJ databases">
        <title>Draft genome sequence of acteroides sedimenti strain YN3PY1.</title>
        <authorList>
            <person name="Yoshida N."/>
        </authorList>
    </citation>
    <scope>NUCLEOTIDE SEQUENCE [LARGE SCALE GENOMIC DNA]</scope>
    <source>
        <strain evidence="1 2">YN3PY1</strain>
    </source>
</reference>
<organism evidence="1 2">
    <name type="scientific">Bacteroides sedimenti</name>
    <dbReference type="NCBI Taxonomy" id="2136147"/>
    <lineage>
        <taxon>Bacteria</taxon>
        <taxon>Pseudomonadati</taxon>
        <taxon>Bacteroidota</taxon>
        <taxon>Bacteroidia</taxon>
        <taxon>Bacteroidales</taxon>
        <taxon>Bacteroidaceae</taxon>
        <taxon>Bacteroides</taxon>
    </lineage>
</organism>